<dbReference type="GO" id="GO:0005737">
    <property type="term" value="C:cytoplasm"/>
    <property type="evidence" value="ECO:0007669"/>
    <property type="project" value="TreeGrafter"/>
</dbReference>
<dbReference type="Proteomes" id="UP000233256">
    <property type="component" value="Unassembled WGS sequence"/>
</dbReference>
<dbReference type="SUPFAM" id="SSF53335">
    <property type="entry name" value="S-adenosyl-L-methionine-dependent methyltransferases"/>
    <property type="match status" value="1"/>
</dbReference>
<dbReference type="EMBL" id="PGXC01000016">
    <property type="protein sequence ID" value="PKK89558.1"/>
    <property type="molecule type" value="Genomic_DNA"/>
</dbReference>
<sequence>MPSFKEFLTSLDAGKLIHLAISQKRQKSNTINRYIVRPFLKDDGLCFQLESFTETQAFHENIDASMLKQRIESLAVNFKQFNIFTADSDYQILINKRGQCMIKSSAPTKKPSVSAHNRVKQYVLPEGKPIDFLVHLGVMNAEGRVHSKKQDKFRQINRYLEMVEDILAYLPTDRPIRIVDFGCGKSYLTFALYYYLNVHLKREAHIIGLDLKDQVIRDCQLLSDQLKYDNLKFVNGDIASYDESSRFDMVITLHACDTATDFALKKAVLWDAAVILSVPCCQHELNGQLTYEPLESILKYGIVKERIAALVTDAIRGNWLEAQGYRVQLLEFIDMAHTPKNILIRACKKPGTGKLQSLESLDSLADKLGATLEILK</sequence>
<evidence type="ECO:0000313" key="2">
    <source>
        <dbReference type="EMBL" id="PKK89558.1"/>
    </source>
</evidence>
<gene>
    <name evidence="2" type="ORF">CVV64_14085</name>
</gene>
<dbReference type="GO" id="GO:0032259">
    <property type="term" value="P:methylation"/>
    <property type="evidence" value="ECO:0007669"/>
    <property type="project" value="UniProtKB-KW"/>
</dbReference>
<dbReference type="GO" id="GO:0008168">
    <property type="term" value="F:methyltransferase activity"/>
    <property type="evidence" value="ECO:0007669"/>
    <property type="project" value="UniProtKB-KW"/>
</dbReference>
<keyword evidence="2" id="KW-0808">Transferase</keyword>
<evidence type="ECO:0000259" key="1">
    <source>
        <dbReference type="Pfam" id="PF13679"/>
    </source>
</evidence>
<dbReference type="Gene3D" id="3.40.50.150">
    <property type="entry name" value="Vaccinia Virus protein VP39"/>
    <property type="match status" value="1"/>
</dbReference>
<name>A0A2N1PMJ6_9BACT</name>
<keyword evidence="2" id="KW-0489">Methyltransferase</keyword>
<reference evidence="2 3" key="1">
    <citation type="journal article" date="2017" name="ISME J.">
        <title>Potential for microbial H2 and metal transformations associated with novel bacteria and archaea in deep terrestrial subsurface sediments.</title>
        <authorList>
            <person name="Hernsdorf A.W."/>
            <person name="Amano Y."/>
            <person name="Miyakawa K."/>
            <person name="Ise K."/>
            <person name="Suzuki Y."/>
            <person name="Anantharaman K."/>
            <person name="Probst A."/>
            <person name="Burstein D."/>
            <person name="Thomas B.C."/>
            <person name="Banfield J.F."/>
        </authorList>
    </citation>
    <scope>NUCLEOTIDE SEQUENCE [LARGE SCALE GENOMIC DNA]</scope>
    <source>
        <strain evidence="2">HGW-Wallbacteria-1</strain>
    </source>
</reference>
<feature type="domain" description="Methyltransferase" evidence="1">
    <location>
        <begin position="151"/>
        <end position="287"/>
    </location>
</feature>
<comment type="caution">
    <text evidence="2">The sequence shown here is derived from an EMBL/GenBank/DDBJ whole genome shotgun (WGS) entry which is preliminary data.</text>
</comment>
<proteinExistence type="predicted"/>
<accession>A0A2N1PMJ6</accession>
<organism evidence="2 3">
    <name type="scientific">Candidatus Wallbacteria bacterium HGW-Wallbacteria-1</name>
    <dbReference type="NCBI Taxonomy" id="2013854"/>
    <lineage>
        <taxon>Bacteria</taxon>
        <taxon>Candidatus Walliibacteriota</taxon>
    </lineage>
</organism>
<dbReference type="Pfam" id="PF13679">
    <property type="entry name" value="Methyltransf_32"/>
    <property type="match status" value="1"/>
</dbReference>
<dbReference type="CDD" id="cd02440">
    <property type="entry name" value="AdoMet_MTases"/>
    <property type="match status" value="1"/>
</dbReference>
<dbReference type="InterPro" id="IPR029063">
    <property type="entry name" value="SAM-dependent_MTases_sf"/>
</dbReference>
<protein>
    <submittedName>
        <fullName evidence="2">SAM-dependent methyltransferase</fullName>
    </submittedName>
</protein>
<dbReference type="PANTHER" id="PTHR13369:SF3">
    <property type="entry name" value="METHYLTRANSFERASE DOMAIN-CONTAINING PROTEIN"/>
    <property type="match status" value="1"/>
</dbReference>
<dbReference type="PANTHER" id="PTHR13369">
    <property type="match status" value="1"/>
</dbReference>
<evidence type="ECO:0000313" key="3">
    <source>
        <dbReference type="Proteomes" id="UP000233256"/>
    </source>
</evidence>
<dbReference type="AlphaFoldDB" id="A0A2N1PMJ6"/>
<dbReference type="InterPro" id="IPR025714">
    <property type="entry name" value="Methyltranfer_dom"/>
</dbReference>